<keyword evidence="3" id="KW-1185">Reference proteome</keyword>
<proteinExistence type="predicted"/>
<keyword evidence="1" id="KW-1133">Transmembrane helix</keyword>
<dbReference type="STRING" id="391625.PPSIR1_24374"/>
<dbReference type="Gene3D" id="1.25.40.10">
    <property type="entry name" value="Tetratricopeptide repeat domain"/>
    <property type="match status" value="1"/>
</dbReference>
<name>A6GC39_9BACT</name>
<reference evidence="2 3" key="1">
    <citation type="submission" date="2007-06" db="EMBL/GenBank/DDBJ databases">
        <authorList>
            <person name="Shimkets L."/>
            <person name="Ferriera S."/>
            <person name="Johnson J."/>
            <person name="Kravitz S."/>
            <person name="Beeson K."/>
            <person name="Sutton G."/>
            <person name="Rogers Y.-H."/>
            <person name="Friedman R."/>
            <person name="Frazier M."/>
            <person name="Venter J.C."/>
        </authorList>
    </citation>
    <scope>NUCLEOTIDE SEQUENCE [LARGE SCALE GENOMIC DNA]</scope>
    <source>
        <strain evidence="2 3">SIR-1</strain>
    </source>
</reference>
<organism evidence="2 3">
    <name type="scientific">Plesiocystis pacifica SIR-1</name>
    <dbReference type="NCBI Taxonomy" id="391625"/>
    <lineage>
        <taxon>Bacteria</taxon>
        <taxon>Pseudomonadati</taxon>
        <taxon>Myxococcota</taxon>
        <taxon>Polyangia</taxon>
        <taxon>Nannocystales</taxon>
        <taxon>Nannocystaceae</taxon>
        <taxon>Plesiocystis</taxon>
    </lineage>
</organism>
<evidence type="ECO:0008006" key="4">
    <source>
        <dbReference type="Google" id="ProtNLM"/>
    </source>
</evidence>
<evidence type="ECO:0000313" key="3">
    <source>
        <dbReference type="Proteomes" id="UP000005801"/>
    </source>
</evidence>
<keyword evidence="1" id="KW-0472">Membrane</keyword>
<keyword evidence="1" id="KW-0812">Transmembrane</keyword>
<dbReference type="SUPFAM" id="SSF48452">
    <property type="entry name" value="TPR-like"/>
    <property type="match status" value="1"/>
</dbReference>
<evidence type="ECO:0000256" key="1">
    <source>
        <dbReference type="SAM" id="Phobius"/>
    </source>
</evidence>
<protein>
    <recommendedName>
        <fullName evidence="4">Tetratricopeptide repeat protein</fullName>
    </recommendedName>
</protein>
<sequence length="756" mass="81925">MKAWRARWELRRQAALARLFGVERGARELRRARFVGAGLGALVGSVGLGALVLAAPPSGGPAPGAPVALGAAKDFQRTPAEDEVWVLYHEDKLLTARRKVEALLEDDPDSIVGHYILGQVLRRAEASLPRAMRELGKARELYERKHSPNVTNVQSTPWLLHRDILYAAQACAGELERHEYQLDLLDYHDSLYDPRLTAEHAWPLMLSGEFEEAREYAEKATKSRDAFQRSLGRNALCAIEGEAGTRTERFAACLEAYDHAAEVAKGDDPFSRPDELSSTTVHAYNAALAAMSVLRPDEAERLAKAGAARIEFTPANPWRLLVRFYTDQGRGSDAVEALREMQAWRRKQPPNLREQARGETDAAFATLLLVAGETETGLRVIDRAIANPDRRGLTTSSKEQTLGAHALLRVALRRSHAEAEAERAVWSGTAEALDIRTEQARRRMQDWADAERIRGVLHDDDVLRRTFRPYVAGGLEPVPTWLLGDLVDILGPGVVSVVLDDVRAVEAGGKVGEPLSATGGGALEPYLDALEAEIALARGREREALSRAESALESLPEFESLLRARVEAVAAEAALELGKEREALGLLASAMQRDAGIIRRRGLALPATLDIEASGPVAQRVVDLLDDSPRFDWGGAGNSPGFRVAVQGSERSVEVCLLAPEGGVLSCASTPPEPGTEAGEGAGPVREVDADGEAIELDDDDYAALTVEAFHRQAFAMAVGLSNVDLGSLDGTATIAEEAARERMHGLLDQMAADEN</sequence>
<dbReference type="OrthoDB" id="5480905at2"/>
<dbReference type="Proteomes" id="UP000005801">
    <property type="component" value="Unassembled WGS sequence"/>
</dbReference>
<accession>A6GC39</accession>
<dbReference type="InterPro" id="IPR011990">
    <property type="entry name" value="TPR-like_helical_dom_sf"/>
</dbReference>
<gene>
    <name evidence="2" type="ORF">PPSIR1_24374</name>
</gene>
<dbReference type="AlphaFoldDB" id="A6GC39"/>
<dbReference type="RefSeq" id="WP_006974280.1">
    <property type="nucleotide sequence ID" value="NZ_ABCS01000062.1"/>
</dbReference>
<comment type="caution">
    <text evidence="2">The sequence shown here is derived from an EMBL/GenBank/DDBJ whole genome shotgun (WGS) entry which is preliminary data.</text>
</comment>
<dbReference type="EMBL" id="ABCS01000062">
    <property type="protein sequence ID" value="EDM76601.1"/>
    <property type="molecule type" value="Genomic_DNA"/>
</dbReference>
<evidence type="ECO:0000313" key="2">
    <source>
        <dbReference type="EMBL" id="EDM76601.1"/>
    </source>
</evidence>
<feature type="transmembrane region" description="Helical" evidence="1">
    <location>
        <begin position="34"/>
        <end position="55"/>
    </location>
</feature>